<accession>A0A5N5FB08</accession>
<evidence type="ECO:0000313" key="1">
    <source>
        <dbReference type="EMBL" id="KAB2600268.1"/>
    </source>
</evidence>
<reference evidence="1 2" key="1">
    <citation type="submission" date="2019-09" db="EMBL/GenBank/DDBJ databases">
        <authorList>
            <person name="Ou C."/>
        </authorList>
    </citation>
    <scope>NUCLEOTIDE SEQUENCE [LARGE SCALE GENOMIC DNA]</scope>
    <source>
        <strain evidence="1">S2</strain>
        <tissue evidence="1">Leaf</tissue>
    </source>
</reference>
<sequence length="228" mass="26445">MNYFIKIIIVQALNEHESGGDEEEENEEQPKEACCAYFHKVPELYEDEGPFIPPKPYVPPIPFLGRFVKQKHDESPIDVLGETVPGVVLEAFPLSSNLIELPYLESLEDDLLPFQKEKELKFDNETLLPSQTKEEGMVLHFIHKERQKRHYNQVLVEIQRTIFKVPRKKPLLPTKIRSSFRMFLGPNGKRNKKVHFEAIWSSFGHGLDSLTMEQCGWTKLNSRDARKG</sequence>
<dbReference type="EMBL" id="SMOL01000753">
    <property type="protein sequence ID" value="KAB2600268.1"/>
    <property type="molecule type" value="Genomic_DNA"/>
</dbReference>
<dbReference type="AlphaFoldDB" id="A0A5N5FB08"/>
<proteinExistence type="predicted"/>
<protein>
    <submittedName>
        <fullName evidence="1">S ribonuclease</fullName>
    </submittedName>
</protein>
<keyword evidence="2" id="KW-1185">Reference proteome</keyword>
<gene>
    <name evidence="1" type="ORF">D8674_010539</name>
</gene>
<reference evidence="2" key="2">
    <citation type="submission" date="2019-10" db="EMBL/GenBank/DDBJ databases">
        <title>A de novo genome assembly of a pear dwarfing rootstock.</title>
        <authorList>
            <person name="Wang F."/>
            <person name="Wang J."/>
            <person name="Li S."/>
            <person name="Zhang Y."/>
            <person name="Fang M."/>
            <person name="Ma L."/>
            <person name="Zhao Y."/>
            <person name="Jiang S."/>
        </authorList>
    </citation>
    <scope>NUCLEOTIDE SEQUENCE [LARGE SCALE GENOMIC DNA]</scope>
</reference>
<reference evidence="1 2" key="3">
    <citation type="submission" date="2019-11" db="EMBL/GenBank/DDBJ databases">
        <title>A de novo genome assembly of a pear dwarfing rootstock.</title>
        <authorList>
            <person name="Wang F."/>
            <person name="Wang J."/>
            <person name="Li S."/>
            <person name="Zhang Y."/>
            <person name="Fang M."/>
            <person name="Ma L."/>
            <person name="Zhao Y."/>
            <person name="Jiang S."/>
        </authorList>
    </citation>
    <scope>NUCLEOTIDE SEQUENCE [LARGE SCALE GENOMIC DNA]</scope>
    <source>
        <strain evidence="1">S2</strain>
        <tissue evidence="1">Leaf</tissue>
    </source>
</reference>
<name>A0A5N5FB08_9ROSA</name>
<comment type="caution">
    <text evidence="1">The sequence shown here is derived from an EMBL/GenBank/DDBJ whole genome shotgun (WGS) entry which is preliminary data.</text>
</comment>
<evidence type="ECO:0000313" key="2">
    <source>
        <dbReference type="Proteomes" id="UP000327157"/>
    </source>
</evidence>
<organism evidence="1 2">
    <name type="scientific">Pyrus ussuriensis x Pyrus communis</name>
    <dbReference type="NCBI Taxonomy" id="2448454"/>
    <lineage>
        <taxon>Eukaryota</taxon>
        <taxon>Viridiplantae</taxon>
        <taxon>Streptophyta</taxon>
        <taxon>Embryophyta</taxon>
        <taxon>Tracheophyta</taxon>
        <taxon>Spermatophyta</taxon>
        <taxon>Magnoliopsida</taxon>
        <taxon>eudicotyledons</taxon>
        <taxon>Gunneridae</taxon>
        <taxon>Pentapetalae</taxon>
        <taxon>rosids</taxon>
        <taxon>fabids</taxon>
        <taxon>Rosales</taxon>
        <taxon>Rosaceae</taxon>
        <taxon>Amygdaloideae</taxon>
        <taxon>Maleae</taxon>
        <taxon>Pyrus</taxon>
    </lineage>
</organism>
<dbReference type="Proteomes" id="UP000327157">
    <property type="component" value="Chromosome 13"/>
</dbReference>